<dbReference type="SUPFAM" id="SSF51011">
    <property type="entry name" value="Glycosyl hydrolase domain"/>
    <property type="match status" value="1"/>
</dbReference>
<dbReference type="PANTHER" id="PTHR43863">
    <property type="entry name" value="HYDROLASE, PUTATIVE (AFU_ORTHOLOGUE AFUA_1G03140)-RELATED"/>
    <property type="match status" value="1"/>
</dbReference>
<feature type="domain" description="Glycoside hydrolase family 31 TIM barrel" evidence="3">
    <location>
        <begin position="224"/>
        <end position="540"/>
    </location>
</feature>
<keyword evidence="7" id="KW-1185">Reference proteome</keyword>
<dbReference type="InterPro" id="IPR051816">
    <property type="entry name" value="Glycosyl_Hydrolase_31"/>
</dbReference>
<keyword evidence="2" id="KW-0326">Glycosidase</keyword>
<name>A0A419VYH0_9BACT</name>
<dbReference type="InterPro" id="IPR033403">
    <property type="entry name" value="DUF5110"/>
</dbReference>
<proteinExistence type="inferred from homology"/>
<reference evidence="6 7" key="1">
    <citation type="submission" date="2018-09" db="EMBL/GenBank/DDBJ databases">
        <title>Genomic Encyclopedia of Archaeal and Bacterial Type Strains, Phase II (KMG-II): from individual species to whole genera.</title>
        <authorList>
            <person name="Goeker M."/>
        </authorList>
    </citation>
    <scope>NUCLEOTIDE SEQUENCE [LARGE SCALE GENOMIC DNA]</scope>
    <source>
        <strain evidence="6 7">DSM 27148</strain>
    </source>
</reference>
<dbReference type="Pfam" id="PF17137">
    <property type="entry name" value="DUF5110"/>
    <property type="match status" value="1"/>
</dbReference>
<evidence type="ECO:0000313" key="6">
    <source>
        <dbReference type="EMBL" id="RKD88287.1"/>
    </source>
</evidence>
<dbReference type="Pfam" id="PF01055">
    <property type="entry name" value="Glyco_hydro_31_2nd"/>
    <property type="match status" value="1"/>
</dbReference>
<dbReference type="Pfam" id="PF21365">
    <property type="entry name" value="Glyco_hydro_31_3rd"/>
    <property type="match status" value="1"/>
</dbReference>
<accession>A0A419VYH0</accession>
<comment type="caution">
    <text evidence="6">The sequence shown here is derived from an EMBL/GenBank/DDBJ whole genome shotgun (WGS) entry which is preliminary data.</text>
</comment>
<dbReference type="EMBL" id="RAPN01000002">
    <property type="protein sequence ID" value="RKD88287.1"/>
    <property type="molecule type" value="Genomic_DNA"/>
</dbReference>
<evidence type="ECO:0000256" key="2">
    <source>
        <dbReference type="RuleBase" id="RU361185"/>
    </source>
</evidence>
<dbReference type="InterPro" id="IPR000322">
    <property type="entry name" value="Glyco_hydro_31_TIM"/>
</dbReference>
<dbReference type="GO" id="GO:0005975">
    <property type="term" value="P:carbohydrate metabolic process"/>
    <property type="evidence" value="ECO:0007669"/>
    <property type="project" value="InterPro"/>
</dbReference>
<dbReference type="CDD" id="cd06595">
    <property type="entry name" value="GH31_u1"/>
    <property type="match status" value="1"/>
</dbReference>
<evidence type="ECO:0000313" key="7">
    <source>
        <dbReference type="Proteomes" id="UP000283387"/>
    </source>
</evidence>
<comment type="similarity">
    <text evidence="1 2">Belongs to the glycosyl hydrolase 31 family.</text>
</comment>
<dbReference type="OrthoDB" id="176168at2"/>
<dbReference type="RefSeq" id="WP_120274457.1">
    <property type="nucleotide sequence ID" value="NZ_RAPN01000002.1"/>
</dbReference>
<feature type="domain" description="DUF5110" evidence="4">
    <location>
        <begin position="655"/>
        <end position="722"/>
    </location>
</feature>
<dbReference type="AlphaFoldDB" id="A0A419VYH0"/>
<evidence type="ECO:0000259" key="4">
    <source>
        <dbReference type="Pfam" id="PF17137"/>
    </source>
</evidence>
<dbReference type="InterPro" id="IPR017853">
    <property type="entry name" value="GH"/>
</dbReference>
<protein>
    <submittedName>
        <fullName evidence="6">Alpha-glucosidase (Family GH31 glycosyl hydrolase)</fullName>
    </submittedName>
</protein>
<organism evidence="6 7">
    <name type="scientific">Mangrovibacterium diazotrophicum</name>
    <dbReference type="NCBI Taxonomy" id="1261403"/>
    <lineage>
        <taxon>Bacteria</taxon>
        <taxon>Pseudomonadati</taxon>
        <taxon>Bacteroidota</taxon>
        <taxon>Bacteroidia</taxon>
        <taxon>Marinilabiliales</taxon>
        <taxon>Prolixibacteraceae</taxon>
        <taxon>Mangrovibacterium</taxon>
    </lineage>
</organism>
<dbReference type="Gene3D" id="2.60.40.1180">
    <property type="entry name" value="Golgi alpha-mannosidase II"/>
    <property type="match status" value="2"/>
</dbReference>
<evidence type="ECO:0000259" key="5">
    <source>
        <dbReference type="Pfam" id="PF21365"/>
    </source>
</evidence>
<dbReference type="InterPro" id="IPR048395">
    <property type="entry name" value="Glyco_hydro_31_C"/>
</dbReference>
<evidence type="ECO:0000259" key="3">
    <source>
        <dbReference type="Pfam" id="PF01055"/>
    </source>
</evidence>
<dbReference type="Gene3D" id="3.20.20.80">
    <property type="entry name" value="Glycosidases"/>
    <property type="match status" value="1"/>
</dbReference>
<keyword evidence="2 6" id="KW-0378">Hydrolase</keyword>
<gene>
    <name evidence="6" type="ORF">BC643_3432</name>
</gene>
<dbReference type="Proteomes" id="UP000283387">
    <property type="component" value="Unassembled WGS sequence"/>
</dbReference>
<evidence type="ECO:0000256" key="1">
    <source>
        <dbReference type="ARBA" id="ARBA00007806"/>
    </source>
</evidence>
<sequence length="882" mass="101828">MNQLKLFTLLLFGLFSIQFTSGQPMQGEAEPGAIVSFGNARFTVLTPGLIRMEWSEAKQFEDRPSLVFINRKTEVPPFESDERGDVLRIKTSLLDLTFEKGKGIFSRENLSIKFRNKKTEGEWYPGLGNKGNLQGTTRTLDACDGDLKIVWGDTIPVKLDDGLLSTAGWTLIDDSDKPLFDDSDWAWGVSRDSTDSYCDWYFFAYGRDYKAALKDFTTVAGKIPVPPKYAFGIWWSRYWAYTDLEYRELVREYEMHDLPLDVLVMDMDWHITDQEDWWENGVKVRDQANQKHGWTGYTWEKTYFPQPWVFLDWLEEKGIKTCLNVHPASGVQPHEDVYPVFAEAMGVDPASKNYVPFDIVDKTYAQNYFDLIMHPLEKEGVDFWWLDWQQWGTTKLTGVNPTFYLNYLHYSDMQRQGKRPIIFHRYGGLGNHRYQIGFSGDTFISWKSLAYQPEFTATASNVCFGYWSHDIGGHMQGDKLDPELFTRWIQWGVFSPIFRTHATKDPLIERRMWAYDSEYFEVMREAVKLRHQLFPYLYSQSFEAYESGVSLMRPMYYEYPDQHNAYEFNGQYLFGEDLLVAPITDSIPEGKMYVDKSVWLPEGKWVEWYSGTILDGGKVVERPYLLSEIPLFVREGALIPMIGDSQAINGPIEDISLKIFPGESGRLHLFDDDSSNEDYRIGKLARTEIQSNRSKTQQTVVVAPVGGNYEGMASERKWRLEFQFTYPPVSVRINGKEIAYAAKSETSTWTYDGQQLATIIQTERLPVTDSLKVEIEWPKENAEKLSGFPGEFKRAELAFKQVKKAGGFKFGDTRFMDSELGRLAMTGYRMTLNPNMATIEEELAQFNEGKEKFMKALTSASETKEALAPLVDYFKILQKDNQ</sequence>
<dbReference type="SUPFAM" id="SSF51445">
    <property type="entry name" value="(Trans)glycosidases"/>
    <property type="match status" value="1"/>
</dbReference>
<dbReference type="PANTHER" id="PTHR43863:SF2">
    <property type="entry name" value="MALTASE-GLUCOAMYLASE"/>
    <property type="match status" value="1"/>
</dbReference>
<feature type="domain" description="Glycosyl hydrolase family 31 C-terminal" evidence="5">
    <location>
        <begin position="548"/>
        <end position="639"/>
    </location>
</feature>
<dbReference type="InterPro" id="IPR013780">
    <property type="entry name" value="Glyco_hydro_b"/>
</dbReference>
<dbReference type="GO" id="GO:0004553">
    <property type="term" value="F:hydrolase activity, hydrolyzing O-glycosyl compounds"/>
    <property type="evidence" value="ECO:0007669"/>
    <property type="project" value="InterPro"/>
</dbReference>